<dbReference type="STRING" id="472963.BKP45_00905"/>
<feature type="transmembrane region" description="Helical" evidence="1">
    <location>
        <begin position="49"/>
        <end position="75"/>
    </location>
</feature>
<comment type="caution">
    <text evidence="2">The sequence shown here is derived from an EMBL/GenBank/DDBJ whole genome shotgun (WGS) entry which is preliminary data.</text>
</comment>
<dbReference type="InterPro" id="IPR021683">
    <property type="entry name" value="DUF3267"/>
</dbReference>
<evidence type="ECO:0000313" key="3">
    <source>
        <dbReference type="Proteomes" id="UP000180057"/>
    </source>
</evidence>
<feature type="transmembrane region" description="Helical" evidence="1">
    <location>
        <begin position="104"/>
        <end position="125"/>
    </location>
</feature>
<dbReference type="AlphaFoldDB" id="A0A1S2M9Y8"/>
<evidence type="ECO:0000256" key="1">
    <source>
        <dbReference type="SAM" id="Phobius"/>
    </source>
</evidence>
<organism evidence="2 3">
    <name type="scientific">Anaerobacillus alkalidiazotrophicus</name>
    <dbReference type="NCBI Taxonomy" id="472963"/>
    <lineage>
        <taxon>Bacteria</taxon>
        <taxon>Bacillati</taxon>
        <taxon>Bacillota</taxon>
        <taxon>Bacilli</taxon>
        <taxon>Bacillales</taxon>
        <taxon>Bacillaceae</taxon>
        <taxon>Anaerobacillus</taxon>
    </lineage>
</organism>
<keyword evidence="3" id="KW-1185">Reference proteome</keyword>
<dbReference type="Proteomes" id="UP000180057">
    <property type="component" value="Unassembled WGS sequence"/>
</dbReference>
<proteinExistence type="predicted"/>
<feature type="transmembrane region" description="Helical" evidence="1">
    <location>
        <begin position="131"/>
        <end position="151"/>
    </location>
</feature>
<dbReference type="EMBL" id="MLQS01000001">
    <property type="protein sequence ID" value="OIJ21370.1"/>
    <property type="molecule type" value="Genomic_DNA"/>
</dbReference>
<keyword evidence="1" id="KW-1133">Transmembrane helix</keyword>
<keyword evidence="1" id="KW-0472">Membrane</keyword>
<sequence>MFCYKSVNVIEQYGKSKIVFFSSSAFLSFFILYYLIFRTFVSNTALHDLGFIFFIVSIYIIIPIHSLFHYIPLFIANKKIKLILKVIKGVPIVTGKVPNPVPKYLAIIVLLFPTIMITTLAITSSLLAPQLLHYISLIAAVNIGLCIYDIIPLIQIVKAPKDSYIQIYKNGYRILRTSRT</sequence>
<keyword evidence="1" id="KW-0812">Transmembrane</keyword>
<gene>
    <name evidence="2" type="ORF">BKP45_00905</name>
</gene>
<dbReference type="RefSeq" id="WP_071387989.1">
    <property type="nucleotide sequence ID" value="NZ_MLQS01000001.1"/>
</dbReference>
<accession>A0A1S2M9Y8</accession>
<reference evidence="2 3" key="1">
    <citation type="submission" date="2016-10" db="EMBL/GenBank/DDBJ databases">
        <title>Draft genome sequences of four alkaliphilic bacteria belonging to the Anaerobacillus genus.</title>
        <authorList>
            <person name="Bassil N.M."/>
            <person name="Lloyd J.R."/>
        </authorList>
    </citation>
    <scope>NUCLEOTIDE SEQUENCE [LARGE SCALE GENOMIC DNA]</scope>
    <source>
        <strain evidence="2 3">DSM 22531</strain>
    </source>
</reference>
<evidence type="ECO:0008006" key="4">
    <source>
        <dbReference type="Google" id="ProtNLM"/>
    </source>
</evidence>
<protein>
    <recommendedName>
        <fullName evidence="4">DUF3267 domain-containing protein</fullName>
    </recommendedName>
</protein>
<evidence type="ECO:0000313" key="2">
    <source>
        <dbReference type="EMBL" id="OIJ21370.1"/>
    </source>
</evidence>
<name>A0A1S2M9Y8_9BACI</name>
<feature type="transmembrane region" description="Helical" evidence="1">
    <location>
        <begin position="18"/>
        <end position="37"/>
    </location>
</feature>
<dbReference type="Pfam" id="PF11667">
    <property type="entry name" value="DUF3267"/>
    <property type="match status" value="1"/>
</dbReference>